<feature type="transmembrane region" description="Helical" evidence="12">
    <location>
        <begin position="57"/>
        <end position="76"/>
    </location>
</feature>
<name>A0A540V9X7_9CHLR</name>
<comment type="similarity">
    <text evidence="3">Belongs to the CcmB/CycW/HelB family.</text>
</comment>
<dbReference type="GO" id="GO:1903607">
    <property type="term" value="P:cytochrome c biosynthetic process"/>
    <property type="evidence" value="ECO:0007669"/>
    <property type="project" value="TreeGrafter"/>
</dbReference>
<feature type="transmembrane region" description="Helical" evidence="12">
    <location>
        <begin position="231"/>
        <end position="254"/>
    </location>
</feature>
<comment type="subcellular location">
    <subcellularLocation>
        <location evidence="2">Cell inner membrane</location>
        <topology evidence="2">Multi-pass membrane protein</topology>
    </subcellularLocation>
</comment>
<gene>
    <name evidence="13" type="ORF">FKZ61_20975</name>
</gene>
<keyword evidence="9" id="KW-0201">Cytochrome c-type biogenesis</keyword>
<evidence type="ECO:0000256" key="2">
    <source>
        <dbReference type="ARBA" id="ARBA00004429"/>
    </source>
</evidence>
<keyword evidence="10 12" id="KW-1133">Transmembrane helix</keyword>
<sequence>MNVSAPPQQTHPDVASQATVSLRPVQMRVGGGVAAYWRKVWAIAHKDLRAEVRAKEIFSTMSAFSVLAVLVFGLAFDLRVPQAEMVVPGVLWGVLLFGGVLGLHRSFGSEVDRGNLAGLLLAPVDRSAIYFGKVLAHLAFLLATEGMLLPVMLVIFDVNLFRPGILAGLLLGTLGYVAVGTLFAALTASSRSRETMLPILLLPVMVPVFVAGVGLTVASLDGRSFADYRHWLAILAIYDMIFLTLAFVVFDLIWEDA</sequence>
<dbReference type="RefSeq" id="WP_141612123.1">
    <property type="nucleotide sequence ID" value="NZ_VIGC02000038.1"/>
</dbReference>
<keyword evidence="5" id="KW-0813">Transport</keyword>
<dbReference type="GO" id="GO:0017004">
    <property type="term" value="P:cytochrome complex assembly"/>
    <property type="evidence" value="ECO:0007669"/>
    <property type="project" value="UniProtKB-KW"/>
</dbReference>
<evidence type="ECO:0000256" key="5">
    <source>
        <dbReference type="ARBA" id="ARBA00022448"/>
    </source>
</evidence>
<evidence type="ECO:0000256" key="7">
    <source>
        <dbReference type="ARBA" id="ARBA00022519"/>
    </source>
</evidence>
<keyword evidence="8 12" id="KW-0812">Transmembrane</keyword>
<feature type="transmembrane region" description="Helical" evidence="12">
    <location>
        <begin position="199"/>
        <end position="219"/>
    </location>
</feature>
<evidence type="ECO:0000256" key="10">
    <source>
        <dbReference type="ARBA" id="ARBA00022989"/>
    </source>
</evidence>
<comment type="function">
    <text evidence="1">Required for the export of heme to the periplasm for the biogenesis of c-type cytochromes.</text>
</comment>
<evidence type="ECO:0000256" key="1">
    <source>
        <dbReference type="ARBA" id="ARBA00002442"/>
    </source>
</evidence>
<evidence type="ECO:0000313" key="14">
    <source>
        <dbReference type="Proteomes" id="UP000317371"/>
    </source>
</evidence>
<dbReference type="InterPro" id="IPR026031">
    <property type="entry name" value="Cyt_c_CcmB_bac"/>
</dbReference>
<dbReference type="InParanoid" id="A0A540V9X7"/>
<dbReference type="PIRSF" id="PIRSF002764">
    <property type="entry name" value="CcmB"/>
    <property type="match status" value="1"/>
</dbReference>
<dbReference type="PANTHER" id="PTHR30070:SF1">
    <property type="entry name" value="CYTOCHROME C BIOGENESIS B-RELATED"/>
    <property type="match status" value="1"/>
</dbReference>
<protein>
    <recommendedName>
        <fullName evidence="4">Heme exporter protein B</fullName>
    </recommendedName>
</protein>
<evidence type="ECO:0000256" key="6">
    <source>
        <dbReference type="ARBA" id="ARBA00022475"/>
    </source>
</evidence>
<keyword evidence="7" id="KW-0997">Cell inner membrane</keyword>
<feature type="transmembrane region" description="Helical" evidence="12">
    <location>
        <begin position="134"/>
        <end position="158"/>
    </location>
</feature>
<evidence type="ECO:0000256" key="12">
    <source>
        <dbReference type="SAM" id="Phobius"/>
    </source>
</evidence>
<evidence type="ECO:0000256" key="11">
    <source>
        <dbReference type="ARBA" id="ARBA00023136"/>
    </source>
</evidence>
<feature type="transmembrane region" description="Helical" evidence="12">
    <location>
        <begin position="82"/>
        <end position="103"/>
    </location>
</feature>
<accession>A0A540V9X7</accession>
<evidence type="ECO:0000256" key="3">
    <source>
        <dbReference type="ARBA" id="ARBA00010544"/>
    </source>
</evidence>
<dbReference type="GO" id="GO:0005886">
    <property type="term" value="C:plasma membrane"/>
    <property type="evidence" value="ECO:0007669"/>
    <property type="project" value="UniProtKB-SubCell"/>
</dbReference>
<feature type="transmembrane region" description="Helical" evidence="12">
    <location>
        <begin position="164"/>
        <end position="187"/>
    </location>
</feature>
<proteinExistence type="inferred from homology"/>
<evidence type="ECO:0000256" key="8">
    <source>
        <dbReference type="ARBA" id="ARBA00022692"/>
    </source>
</evidence>
<evidence type="ECO:0000256" key="9">
    <source>
        <dbReference type="ARBA" id="ARBA00022748"/>
    </source>
</evidence>
<reference evidence="13 14" key="1">
    <citation type="submission" date="2019-06" db="EMBL/GenBank/DDBJ databases">
        <title>Genome sequence of Litorilinea aerophila BAA-2444.</title>
        <authorList>
            <person name="Maclea K.S."/>
            <person name="Maurais E.G."/>
            <person name="Iannazzi L.C."/>
        </authorList>
    </citation>
    <scope>NUCLEOTIDE SEQUENCE [LARGE SCALE GENOMIC DNA]</scope>
    <source>
        <strain evidence="13 14">ATCC BAA-2444</strain>
    </source>
</reference>
<evidence type="ECO:0000313" key="13">
    <source>
        <dbReference type="EMBL" id="TQE93515.1"/>
    </source>
</evidence>
<dbReference type="GO" id="GO:0015232">
    <property type="term" value="F:heme transmembrane transporter activity"/>
    <property type="evidence" value="ECO:0007669"/>
    <property type="project" value="InterPro"/>
</dbReference>
<dbReference type="Pfam" id="PF03379">
    <property type="entry name" value="CcmB"/>
    <property type="match status" value="1"/>
</dbReference>
<dbReference type="Proteomes" id="UP000317371">
    <property type="component" value="Unassembled WGS sequence"/>
</dbReference>
<keyword evidence="11 12" id="KW-0472">Membrane</keyword>
<dbReference type="InterPro" id="IPR003544">
    <property type="entry name" value="Cyt_c_biogenesis_CcmB"/>
</dbReference>
<organism evidence="13 14">
    <name type="scientific">Litorilinea aerophila</name>
    <dbReference type="NCBI Taxonomy" id="1204385"/>
    <lineage>
        <taxon>Bacteria</taxon>
        <taxon>Bacillati</taxon>
        <taxon>Chloroflexota</taxon>
        <taxon>Caldilineae</taxon>
        <taxon>Caldilineales</taxon>
        <taxon>Caldilineaceae</taxon>
        <taxon>Litorilinea</taxon>
    </lineage>
</organism>
<dbReference type="PRINTS" id="PR01414">
    <property type="entry name" value="CCMBBIOGNSIS"/>
</dbReference>
<dbReference type="OrthoDB" id="9812809at2"/>
<keyword evidence="14" id="KW-1185">Reference proteome</keyword>
<dbReference type="AlphaFoldDB" id="A0A540V9X7"/>
<evidence type="ECO:0000256" key="4">
    <source>
        <dbReference type="ARBA" id="ARBA00016452"/>
    </source>
</evidence>
<dbReference type="EMBL" id="VIGC01000038">
    <property type="protein sequence ID" value="TQE93515.1"/>
    <property type="molecule type" value="Genomic_DNA"/>
</dbReference>
<comment type="caution">
    <text evidence="13">The sequence shown here is derived from an EMBL/GenBank/DDBJ whole genome shotgun (WGS) entry which is preliminary data.</text>
</comment>
<dbReference type="PANTHER" id="PTHR30070">
    <property type="entry name" value="HEME EXPORTER PROTEIN B"/>
    <property type="match status" value="1"/>
</dbReference>
<keyword evidence="6" id="KW-1003">Cell membrane</keyword>